<evidence type="ECO:0000256" key="4">
    <source>
        <dbReference type="ARBA" id="ARBA00022723"/>
    </source>
</evidence>
<dbReference type="InterPro" id="IPR051464">
    <property type="entry name" value="Peptidase_M42_aminopept"/>
</dbReference>
<name>A0AAE3KYR9_9FIRM</name>
<evidence type="ECO:0000256" key="1">
    <source>
        <dbReference type="ARBA" id="ARBA00006272"/>
    </source>
</evidence>
<comment type="similarity">
    <text evidence="1 6">Belongs to the peptidase M42 family.</text>
</comment>
<keyword evidence="10" id="KW-1185">Reference proteome</keyword>
<evidence type="ECO:0000256" key="3">
    <source>
        <dbReference type="ARBA" id="ARBA00022670"/>
    </source>
</evidence>
<gene>
    <name evidence="9" type="ORF">NSA47_03550</name>
</gene>
<reference evidence="9" key="1">
    <citation type="submission" date="2022-07" db="EMBL/GenBank/DDBJ databases">
        <title>Enhanced cultured diversity of the mouse gut microbiota enables custom-made synthetic communities.</title>
        <authorList>
            <person name="Afrizal A."/>
        </authorList>
    </citation>
    <scope>NUCLEOTIDE SEQUENCE</scope>
    <source>
        <strain evidence="9">DSM 28593</strain>
    </source>
</reference>
<organism evidence="9 10">
    <name type="scientific">Irregularibacter muris</name>
    <dbReference type="NCBI Taxonomy" id="1796619"/>
    <lineage>
        <taxon>Bacteria</taxon>
        <taxon>Bacillati</taxon>
        <taxon>Bacillota</taxon>
        <taxon>Clostridia</taxon>
        <taxon>Eubacteriales</taxon>
        <taxon>Eubacteriaceae</taxon>
        <taxon>Irregularibacter</taxon>
    </lineage>
</organism>
<evidence type="ECO:0000256" key="7">
    <source>
        <dbReference type="PIRSR" id="PIRSR001123-1"/>
    </source>
</evidence>
<dbReference type="Proteomes" id="UP001205748">
    <property type="component" value="Unassembled WGS sequence"/>
</dbReference>
<evidence type="ECO:0000313" key="9">
    <source>
        <dbReference type="EMBL" id="MCR1898065.1"/>
    </source>
</evidence>
<dbReference type="PIRSF" id="PIRSF001123">
    <property type="entry name" value="PepA_GA"/>
    <property type="match status" value="1"/>
</dbReference>
<dbReference type="Gene3D" id="2.40.30.40">
    <property type="entry name" value="Peptidase M42, domain 2"/>
    <property type="match status" value="1"/>
</dbReference>
<dbReference type="SUPFAM" id="SSF53187">
    <property type="entry name" value="Zn-dependent exopeptidases"/>
    <property type="match status" value="1"/>
</dbReference>
<dbReference type="Pfam" id="PF05343">
    <property type="entry name" value="Peptidase_M42"/>
    <property type="match status" value="1"/>
</dbReference>
<dbReference type="PANTHER" id="PTHR32481:SF0">
    <property type="entry name" value="AMINOPEPTIDASE YPDE-RELATED"/>
    <property type="match status" value="1"/>
</dbReference>
<dbReference type="GO" id="GO:0046872">
    <property type="term" value="F:metal ion binding"/>
    <property type="evidence" value="ECO:0007669"/>
    <property type="project" value="UniProtKB-UniRule"/>
</dbReference>
<sequence>MNFKKEGRLLLDIQKTLELITPIAGVSGNEMKVSGYIKDLFSKTCNTVKEDALGNIIAIKEGSGNKKARRKIMLAAHMDEIGLMVKKIDKKGFVFFTNVGGMDYRTLLSQEVTIHGKKDIFGVIGAKPPHLQKQNEKNKSIKMDELYIDVGLSKEELEKWIDIGDFITINRDLTSLQGEYITGKALDDRGGIAALLECMKELEHINHQLDVYFVATVQEEVGLRGAITSTYGIMPDLGIAIDVGHGRTPGVPKEDTIELDKGPAIGLGPNIHPKINKKLIEIAKKFNIPYQPEVIPGRSGTDAWAMQVTQSGVPTGLLSIPLRYMHTSVEVASKKDIELTGRMLSLFIASLNDINWEEWLCY</sequence>
<dbReference type="SUPFAM" id="SSF101821">
    <property type="entry name" value="Aminopeptidase/glucanase lid domain"/>
    <property type="match status" value="1"/>
</dbReference>
<dbReference type="PANTHER" id="PTHR32481">
    <property type="entry name" value="AMINOPEPTIDASE"/>
    <property type="match status" value="1"/>
</dbReference>
<comment type="caution">
    <text evidence="9">The sequence shown here is derived from an EMBL/GenBank/DDBJ whole genome shotgun (WGS) entry which is preliminary data.</text>
</comment>
<feature type="binding site" evidence="8">
    <location>
        <position position="220"/>
    </location>
    <ligand>
        <name>Zn(2+)</name>
        <dbReference type="ChEBI" id="CHEBI:29105"/>
        <label>2</label>
    </ligand>
</feature>
<dbReference type="GO" id="GO:0006508">
    <property type="term" value="P:proteolysis"/>
    <property type="evidence" value="ECO:0007669"/>
    <property type="project" value="UniProtKB-KW"/>
</dbReference>
<feature type="binding site" evidence="8">
    <location>
        <position position="77"/>
    </location>
    <ligand>
        <name>Zn(2+)</name>
        <dbReference type="ChEBI" id="CHEBI:29105"/>
        <label>1</label>
    </ligand>
</feature>
<dbReference type="CDD" id="cd05656">
    <property type="entry name" value="M42_Frv"/>
    <property type="match status" value="1"/>
</dbReference>
<comment type="cofactor">
    <cofactor evidence="8">
        <name>a divalent metal cation</name>
        <dbReference type="ChEBI" id="CHEBI:60240"/>
    </cofactor>
    <text evidence="8">Binds 2 divalent metal cations per subunit.</text>
</comment>
<dbReference type="EMBL" id="JANKAS010000002">
    <property type="protein sequence ID" value="MCR1898065.1"/>
    <property type="molecule type" value="Genomic_DNA"/>
</dbReference>
<evidence type="ECO:0000256" key="2">
    <source>
        <dbReference type="ARBA" id="ARBA00022438"/>
    </source>
</evidence>
<protein>
    <submittedName>
        <fullName evidence="9">M42 family metallopeptidase</fullName>
    </submittedName>
</protein>
<accession>A0AAE3KYR9</accession>
<evidence type="ECO:0000256" key="5">
    <source>
        <dbReference type="ARBA" id="ARBA00022801"/>
    </source>
</evidence>
<proteinExistence type="inferred from homology"/>
<feature type="binding site" evidence="8">
    <location>
        <position position="187"/>
    </location>
    <ligand>
        <name>Zn(2+)</name>
        <dbReference type="ChEBI" id="CHEBI:29105"/>
        <label>1</label>
    </ligand>
</feature>
<feature type="binding site" evidence="8">
    <location>
        <position position="187"/>
    </location>
    <ligand>
        <name>Zn(2+)</name>
        <dbReference type="ChEBI" id="CHEBI:29105"/>
        <label>2</label>
    </ligand>
</feature>
<dbReference type="InterPro" id="IPR008007">
    <property type="entry name" value="Peptidase_M42"/>
</dbReference>
<keyword evidence="2" id="KW-0031">Aminopeptidase</keyword>
<dbReference type="GO" id="GO:0004177">
    <property type="term" value="F:aminopeptidase activity"/>
    <property type="evidence" value="ECO:0007669"/>
    <property type="project" value="UniProtKB-UniRule"/>
</dbReference>
<dbReference type="Gene3D" id="3.40.630.10">
    <property type="entry name" value="Zn peptidases"/>
    <property type="match status" value="1"/>
</dbReference>
<feature type="binding site" evidence="8">
    <location>
        <position position="242"/>
    </location>
    <ligand>
        <name>Zn(2+)</name>
        <dbReference type="ChEBI" id="CHEBI:29105"/>
        <label>1</label>
    </ligand>
</feature>
<dbReference type="InterPro" id="IPR023367">
    <property type="entry name" value="Peptidase_M42_dom2"/>
</dbReference>
<keyword evidence="5" id="KW-0378">Hydrolase</keyword>
<evidence type="ECO:0000256" key="8">
    <source>
        <dbReference type="PIRSR" id="PIRSR001123-2"/>
    </source>
</evidence>
<keyword evidence="3" id="KW-0645">Protease</keyword>
<feature type="binding site" evidence="8">
    <location>
        <position position="326"/>
    </location>
    <ligand>
        <name>Zn(2+)</name>
        <dbReference type="ChEBI" id="CHEBI:29105"/>
        <label>2</label>
    </ligand>
</feature>
<evidence type="ECO:0000256" key="6">
    <source>
        <dbReference type="PIRNR" id="PIRNR001123"/>
    </source>
</evidence>
<dbReference type="AlphaFoldDB" id="A0AAE3KYR9"/>
<evidence type="ECO:0000313" key="10">
    <source>
        <dbReference type="Proteomes" id="UP001205748"/>
    </source>
</evidence>
<keyword evidence="4 8" id="KW-0479">Metal-binding</keyword>
<feature type="active site" description="Proton acceptor" evidence="7">
    <location>
        <position position="219"/>
    </location>
</feature>